<dbReference type="KEGG" id="acy:Anacy_6006"/>
<sequence length="1009" mass="114408">MAKKHIVTSDPLFQVDNYSSGISNWIGDIDQSLVKDPYWDELLSESNQRTALELDRLIPVNTKIGVFIVEQSDICLHLGIISNTNESGFFVDWLNFGESSEDINFLCGTNCFNNWERDQEAISKLAIAPESLIDKFLDANPNFSLKNEDRGFQVGNKIIIPDHWEDKGGLWDTYPQYWVYSNNTYHYDGEIIYCNSTDNQEIINSKIKKAYLNPRWYVHCAKVEAENQQELSVARANKNKPHKFKQGGVYLHSSGKKIKAYKFYKTTGLAEVLFLGEIEKQKVAIANLSFLPVPQAKDFTDFSDFEKAYQEWLNNCDDEDFDDSQQLSSKDIWEQEKGEQFLGENLQVSDIYDGLGLRIFSKKEQRSGEVCSVGKTGFSIDWDGWIKCAYSFSEINKLQLLREIKSCLPCSTVTPEQVQPPLPVTNLELEQPSLSKSTAAPNECLVIDSQKSLFTQISEPIKDNSNGITSTGYHSPAREQVTPASEKDSTTQSQKCSFIPSERSQLNSLNLLLLSNPEELLTTDLEQFLGDSEWSNTVTKIQKSFQRRSLAHPTNESEFLLLPTPTTYPKGSGNCRPAGTNRLEQKLRPFINQGDKLHPMVSGWMMGFPIGWVEYPLADTGEILSVQLPLIPARDTTSKIDGTALISTAEQLHPNKQKLSLNESVTLQNSQELEVLATTTNTDNQTTTTKIKALTLHQPWASLVGKYKHYETRGKATNYRGKIAIHAAVKQEDTYYWLGAFADLSPDFLGENVPFGSIVAIADLTDCIKMTEEFISQQSETELRCGLWEVGRYAWKLENVVILNEPIPARGMPGLWDIELSLLSPVTCHLSPKPEFKPGEYILNGRVGEIIEASPGEYFSVKYGNSYADLKCYFWGQDDDLIEQLAIAPQELVEKFLREKSEASQEEIKTKKSKIASGSLAPFLENKKLKDGTIVTYPRVTGERDKLNYDHWRWGYYYEVKVNGEWRNKSMPIPARIAPLVREMIDKKYPVEEIKSFILQNKTKKHKPD</sequence>
<dbReference type="HOGENOM" id="CLU_298033_0_0_3"/>
<geneLocation type="plasmid" evidence="2 3">
    <name>pANACY.03</name>
</geneLocation>
<dbReference type="PATRIC" id="fig|272123.3.peg.6521"/>
<reference evidence="3" key="1">
    <citation type="journal article" date="2013" name="Proc. Natl. Acad. Sci. U.S.A.">
        <title>Improving the coverage of the cyanobacterial phylum using diversity-driven genome sequencing.</title>
        <authorList>
            <person name="Shih P.M."/>
            <person name="Wu D."/>
            <person name="Latifi A."/>
            <person name="Axen S.D."/>
            <person name="Fewer D.P."/>
            <person name="Talla E."/>
            <person name="Calteau A."/>
            <person name="Cai F."/>
            <person name="Tandeau de Marsac N."/>
            <person name="Rippka R."/>
            <person name="Herdman M."/>
            <person name="Sivonen K."/>
            <person name="Coursin T."/>
            <person name="Laurent T."/>
            <person name="Goodwin L."/>
            <person name="Nolan M."/>
            <person name="Davenport K.W."/>
            <person name="Han C.S."/>
            <person name="Rubin E.M."/>
            <person name="Eisen J.A."/>
            <person name="Woyke T."/>
            <person name="Gugger M."/>
            <person name="Kerfeld C.A."/>
        </authorList>
    </citation>
    <scope>NUCLEOTIDE SEQUENCE [LARGE SCALE GENOMIC DNA]</scope>
    <source>
        <strain evidence="3">ATCC 27899 / PCC 7122</strain>
    </source>
</reference>
<name>K9ZR91_ANACC</name>
<keyword evidence="3" id="KW-1185">Reference proteome</keyword>
<organism evidence="2 3">
    <name type="scientific">Anabaena cylindrica (strain ATCC 27899 / PCC 7122)</name>
    <dbReference type="NCBI Taxonomy" id="272123"/>
    <lineage>
        <taxon>Bacteria</taxon>
        <taxon>Bacillati</taxon>
        <taxon>Cyanobacteriota</taxon>
        <taxon>Cyanophyceae</taxon>
        <taxon>Nostocales</taxon>
        <taxon>Nostocaceae</taxon>
        <taxon>Anabaena</taxon>
    </lineage>
</organism>
<dbReference type="Gene3D" id="2.30.130.30">
    <property type="entry name" value="Hypothetical protein"/>
    <property type="match status" value="1"/>
</dbReference>
<dbReference type="SUPFAM" id="SSF88697">
    <property type="entry name" value="PUA domain-like"/>
    <property type="match status" value="1"/>
</dbReference>
<protein>
    <submittedName>
        <fullName evidence="2">Uncharacterized protein</fullName>
    </submittedName>
</protein>
<feature type="region of interest" description="Disordered" evidence="1">
    <location>
        <begin position="465"/>
        <end position="494"/>
    </location>
</feature>
<dbReference type="EMBL" id="CP003662">
    <property type="protein sequence ID" value="AFZ61284.1"/>
    <property type="molecule type" value="Genomic_DNA"/>
</dbReference>
<proteinExistence type="predicted"/>
<gene>
    <name evidence="2" type="ordered locus">Anacy_6006</name>
</gene>
<evidence type="ECO:0000313" key="3">
    <source>
        <dbReference type="Proteomes" id="UP000010474"/>
    </source>
</evidence>
<dbReference type="Proteomes" id="UP000010474">
    <property type="component" value="Plasmid pANACY.03"/>
</dbReference>
<evidence type="ECO:0000256" key="1">
    <source>
        <dbReference type="SAM" id="MobiDB-lite"/>
    </source>
</evidence>
<dbReference type="AlphaFoldDB" id="K9ZR91"/>
<accession>K9ZR91</accession>
<evidence type="ECO:0000313" key="2">
    <source>
        <dbReference type="EMBL" id="AFZ61284.1"/>
    </source>
</evidence>
<dbReference type="InterPro" id="IPR015947">
    <property type="entry name" value="PUA-like_sf"/>
</dbReference>
<keyword evidence="2" id="KW-0614">Plasmid</keyword>